<dbReference type="AlphaFoldDB" id="A0A7L9U9J6"/>
<evidence type="ECO:0000259" key="2">
    <source>
        <dbReference type="Pfam" id="PF07589"/>
    </source>
</evidence>
<dbReference type="RefSeq" id="WP_193688484.1">
    <property type="nucleotide sequence ID" value="NZ_CP062941.1"/>
</dbReference>
<feature type="domain" description="Ice-binding protein C-terminal" evidence="2">
    <location>
        <begin position="263"/>
        <end position="286"/>
    </location>
</feature>
<proteinExistence type="predicted"/>
<feature type="signal peptide" evidence="1">
    <location>
        <begin position="1"/>
        <end position="23"/>
    </location>
</feature>
<dbReference type="InterPro" id="IPR013424">
    <property type="entry name" value="Ice-binding_C"/>
</dbReference>
<dbReference type="EMBL" id="CP062941">
    <property type="protein sequence ID" value="QOL51510.1"/>
    <property type="molecule type" value="Genomic_DNA"/>
</dbReference>
<dbReference type="NCBIfam" id="NF033554">
    <property type="entry name" value="floc_PepA"/>
    <property type="match status" value="1"/>
</dbReference>
<keyword evidence="4" id="KW-1185">Reference proteome</keyword>
<accession>A0A7L9U9J6</accession>
<organism evidence="3 4">
    <name type="scientific">Massilia litorea</name>
    <dbReference type="NCBI Taxonomy" id="2769491"/>
    <lineage>
        <taxon>Bacteria</taxon>
        <taxon>Pseudomonadati</taxon>
        <taxon>Pseudomonadota</taxon>
        <taxon>Betaproteobacteria</taxon>
        <taxon>Burkholderiales</taxon>
        <taxon>Oxalobacteraceae</taxon>
        <taxon>Telluria group</taxon>
        <taxon>Massilia</taxon>
    </lineage>
</organism>
<sequence>MPFVKTFICAAAFALGTTGAAIASPVLNNWVFNPTGGGFAGGQVINEYLDINGNAFIQLTRTGGNSFSFKETAVFNSIQADSNGRLFPLNYPGGNITATFEATGNGVFGGAFSFGGGTIRMYQNPVNNQYAGTSGYYGANLGEMIAEFNVLAGGGGLVDSNGSPTTNGQVSVFAQAAPGMLDAGYFFNKNGRDLSTESILSFAFTNANTVGSPTRRLVSEVGCQFAGFTGPGCTTGTTYRNRPGEYFFISSNGQFKLAELNEVPEPGSIALFGIALLAAGATARKRKTLQK</sequence>
<dbReference type="NCBIfam" id="TIGR02595">
    <property type="entry name" value="PEP_CTERM"/>
    <property type="match status" value="1"/>
</dbReference>
<evidence type="ECO:0000313" key="3">
    <source>
        <dbReference type="EMBL" id="QOL51510.1"/>
    </source>
</evidence>
<feature type="chain" id="PRO_5033039805" evidence="1">
    <location>
        <begin position="24"/>
        <end position="291"/>
    </location>
</feature>
<dbReference type="KEGG" id="mlir:LPB04_09770"/>
<keyword evidence="1" id="KW-0732">Signal</keyword>
<name>A0A7L9U9J6_9BURK</name>
<protein>
    <submittedName>
        <fullName evidence="3">Flocculation-associated PEP-CTERM protein PepA</fullName>
    </submittedName>
</protein>
<evidence type="ECO:0000256" key="1">
    <source>
        <dbReference type="SAM" id="SignalP"/>
    </source>
</evidence>
<gene>
    <name evidence="3" type="primary">pepA</name>
    <name evidence="3" type="ORF">LPB04_09770</name>
</gene>
<reference evidence="3 4" key="1">
    <citation type="submission" date="2020-10" db="EMBL/GenBank/DDBJ databases">
        <title>Genome sequencing of Massilia sp. LPB0304.</title>
        <authorList>
            <person name="Kim J."/>
        </authorList>
    </citation>
    <scope>NUCLEOTIDE SEQUENCE [LARGE SCALE GENOMIC DNA]</scope>
    <source>
        <strain evidence="3 4">LPB0304</strain>
    </source>
</reference>
<evidence type="ECO:0000313" key="4">
    <source>
        <dbReference type="Proteomes" id="UP000593875"/>
    </source>
</evidence>
<dbReference type="Pfam" id="PF07589">
    <property type="entry name" value="PEP-CTERM"/>
    <property type="match status" value="1"/>
</dbReference>
<dbReference type="Proteomes" id="UP000593875">
    <property type="component" value="Chromosome"/>
</dbReference>